<evidence type="ECO:0000256" key="5">
    <source>
        <dbReference type="ARBA" id="ARBA00016178"/>
    </source>
</evidence>
<dbReference type="Proteomes" id="UP001239994">
    <property type="component" value="Unassembled WGS sequence"/>
</dbReference>
<dbReference type="Gene3D" id="3.30.160.60">
    <property type="entry name" value="Classic Zinc Finger"/>
    <property type="match status" value="2"/>
</dbReference>
<feature type="region of interest" description="Disordered" evidence="22">
    <location>
        <begin position="959"/>
        <end position="1005"/>
    </location>
</feature>
<dbReference type="InterPro" id="IPR036775">
    <property type="entry name" value="DNA_pol_Y-fam_lit_finger_sf"/>
</dbReference>
<name>A0AAD9DRD2_9TELE</name>
<dbReference type="Gene3D" id="3.30.1490.100">
    <property type="entry name" value="DNA polymerase, Y-family, little finger domain"/>
    <property type="match status" value="1"/>
</dbReference>
<evidence type="ECO:0000256" key="4">
    <source>
        <dbReference type="ARBA" id="ARBA00012417"/>
    </source>
</evidence>
<dbReference type="PANTHER" id="PTHR11076">
    <property type="entry name" value="DNA REPAIR POLYMERASE UMUC / TRANSFERASE FAMILY MEMBER"/>
    <property type="match status" value="1"/>
</dbReference>
<dbReference type="EC" id="2.7.7.7" evidence="4"/>
<dbReference type="Pfam" id="PF11799">
    <property type="entry name" value="IMS_C"/>
    <property type="match status" value="1"/>
</dbReference>
<dbReference type="AlphaFoldDB" id="A0AAD9DRD2"/>
<keyword evidence="8" id="KW-0808">Transferase</keyword>
<dbReference type="PANTHER" id="PTHR11076:SF33">
    <property type="entry name" value="DNA POLYMERASE KAPPA"/>
    <property type="match status" value="1"/>
</dbReference>
<dbReference type="InterPro" id="IPR043502">
    <property type="entry name" value="DNA/RNA_pol_sf"/>
</dbReference>
<evidence type="ECO:0000313" key="25">
    <source>
        <dbReference type="Proteomes" id="UP001239994"/>
    </source>
</evidence>
<dbReference type="InterPro" id="IPR001126">
    <property type="entry name" value="UmuC"/>
</dbReference>
<evidence type="ECO:0000256" key="3">
    <source>
        <dbReference type="ARBA" id="ARBA00010945"/>
    </source>
</evidence>
<dbReference type="Gene3D" id="3.30.70.270">
    <property type="match status" value="1"/>
</dbReference>
<dbReference type="GO" id="GO:0042276">
    <property type="term" value="P:error-prone translesion synthesis"/>
    <property type="evidence" value="ECO:0007669"/>
    <property type="project" value="TreeGrafter"/>
</dbReference>
<evidence type="ECO:0000256" key="22">
    <source>
        <dbReference type="SAM" id="MobiDB-lite"/>
    </source>
</evidence>
<keyword evidence="17" id="KW-0238">DNA-binding</keyword>
<dbReference type="FunFam" id="3.30.1490.100:FF:000004">
    <property type="entry name" value="DNA polymerase IV"/>
    <property type="match status" value="1"/>
</dbReference>
<feature type="region of interest" description="Disordered" evidence="22">
    <location>
        <begin position="799"/>
        <end position="833"/>
    </location>
</feature>
<evidence type="ECO:0000259" key="23">
    <source>
        <dbReference type="PROSITE" id="PS50173"/>
    </source>
</evidence>
<feature type="region of interest" description="Disordered" evidence="22">
    <location>
        <begin position="290"/>
        <end position="312"/>
    </location>
</feature>
<keyword evidence="15" id="KW-0460">Magnesium</keyword>
<feature type="region of interest" description="Disordered" evidence="22">
    <location>
        <begin position="700"/>
        <end position="751"/>
    </location>
</feature>
<feature type="coiled-coil region" evidence="21">
    <location>
        <begin position="110"/>
        <end position="142"/>
    </location>
</feature>
<keyword evidence="21" id="KW-0175">Coiled coil</keyword>
<dbReference type="FunFam" id="3.40.1170.60:FF:000002">
    <property type="entry name" value="Polymerase (DNA directed) kappa"/>
    <property type="match status" value="1"/>
</dbReference>
<dbReference type="GO" id="GO:0003887">
    <property type="term" value="F:DNA-directed DNA polymerase activity"/>
    <property type="evidence" value="ECO:0007669"/>
    <property type="project" value="UniProtKB-KW"/>
</dbReference>
<dbReference type="Pfam" id="PF00817">
    <property type="entry name" value="IMS"/>
    <property type="match status" value="1"/>
</dbReference>
<sequence>MDSNTAEGNIQLFLSLRVTIIAKKFENGSEENGAVKVFLTLVAVYQKMDGTADSREGMLSRMALNDNKAGMEGLDRDKINNIILEASKGSRFYVNEVKKEQQVNERIGKMMRHKAKLTEQQIQKAQAEVEKLSAELEMGRELGRVIVHVDMDAFYAAVEMRDCPELKDKPMAVGSMSMLSTSNYHARRYGVRAAMPGFIAKKLCPNLVIVPLNFDKYTAVSEQVREVFAAYDPHFLPMSLDEAYLDITEHLHERQHWPESMRSYKSCDAQSGEEMDKTKNEVPVETDNLSPVLFEDSPSSSPSLPGSDGKVEVFGTSPEEAVREMRFRIEQKTSLTASAGIAPNMMLAKVCSDKNKPNGQYSILPERQAVMDFIRDLPVRKVSGIGKVTEKMLAALDIFTCAQLGQQMAVLSLLFSETSWHHFLQISLGLGSTRIERCVTLSTLSIRANIAIKLSTDLRSCPAEQHSVSIIFRVRTFGEMSDSEEQYALCRELCRDLAQDLQKQGLKGKTVTLKLKNVSFEVKTRALTLQCAICTEEEIFIPAKELLKAEIDYVSPQLLRLRLMGVRVSSFINTDDKQPQQKSIVGFLKIAARSHSSQSKPEMASLSECRVSSQRQPPAESWSASAGGQTLRPLSKWRTESGDTRGPKQQTFFQMAHSKRLQDQAWQEPSSVCTNDTDNFLATDSIHKSGFFTATSHETDKIGNTQTSSSITHAETEQNALETDTTLPTTSTVSHATQRADKPALGKTQSSPPECFTCPVCFSEMQSKDLAAINQHIDKCLKSSAADSESCHMVSDQNVYVDPKQVDRKDEDQQLSHQSKATDSSSGSKESLETLNKGLLKSVEEEQHPSSLNAITAAFIFEKGEKSNLREPTMNEKCLLLPDSGTIALLQTSEVLMMSSEEKTSTLTCPVCNQPQDTDDLTLFNHHVDMCLNQEVLQGFRDTVSPQAQTAVLFPQKIKDDRGCSARGKSKRRGSPPPPPSKKTRPTGPRHTIDKFFKGNSNQKF</sequence>
<evidence type="ECO:0000256" key="14">
    <source>
        <dbReference type="ARBA" id="ARBA00022833"/>
    </source>
</evidence>
<feature type="compositionally biased region" description="Polar residues" evidence="22">
    <location>
        <begin position="610"/>
        <end position="628"/>
    </location>
</feature>
<keyword evidence="12" id="KW-0227">DNA damage</keyword>
<evidence type="ECO:0000256" key="20">
    <source>
        <dbReference type="ARBA" id="ARBA00049244"/>
    </source>
</evidence>
<dbReference type="CDD" id="cd03586">
    <property type="entry name" value="PolY_Pol_IV_kappa"/>
    <property type="match status" value="1"/>
</dbReference>
<keyword evidence="19" id="KW-0539">Nucleus</keyword>
<evidence type="ECO:0000256" key="15">
    <source>
        <dbReference type="ARBA" id="ARBA00022842"/>
    </source>
</evidence>
<evidence type="ECO:0000256" key="16">
    <source>
        <dbReference type="ARBA" id="ARBA00022932"/>
    </source>
</evidence>
<dbReference type="GO" id="GO:0006260">
    <property type="term" value="P:DNA replication"/>
    <property type="evidence" value="ECO:0007669"/>
    <property type="project" value="UniProtKB-KW"/>
</dbReference>
<evidence type="ECO:0000256" key="2">
    <source>
        <dbReference type="ARBA" id="ARBA00004123"/>
    </source>
</evidence>
<evidence type="ECO:0000313" key="24">
    <source>
        <dbReference type="EMBL" id="KAK1792345.1"/>
    </source>
</evidence>
<dbReference type="FunFam" id="3.30.70.270:FF:000151">
    <property type="entry name" value="Polymerase (DNA directed) kappa"/>
    <property type="match status" value="1"/>
</dbReference>
<dbReference type="FunFam" id="1.10.150.20:FF:000039">
    <property type="entry name" value="Polymerase (DNA directed) kappa"/>
    <property type="match status" value="1"/>
</dbReference>
<keyword evidence="25" id="KW-1185">Reference proteome</keyword>
<dbReference type="PROSITE" id="PS50173">
    <property type="entry name" value="UMUC"/>
    <property type="match status" value="1"/>
</dbReference>
<proteinExistence type="inferred from homology"/>
<keyword evidence="11" id="KW-0479">Metal-binding</keyword>
<evidence type="ECO:0000256" key="17">
    <source>
        <dbReference type="ARBA" id="ARBA00023125"/>
    </source>
</evidence>
<evidence type="ECO:0000256" key="10">
    <source>
        <dbReference type="ARBA" id="ARBA00022705"/>
    </source>
</evidence>
<evidence type="ECO:0000256" key="18">
    <source>
        <dbReference type="ARBA" id="ARBA00023204"/>
    </source>
</evidence>
<feature type="compositionally biased region" description="Basic and acidic residues" evidence="22">
    <location>
        <begin position="804"/>
        <end position="814"/>
    </location>
</feature>
<dbReference type="FunFam" id="1.10.150.810:FF:000001">
    <property type="entry name" value="DNA polymerase kappa"/>
    <property type="match status" value="1"/>
</dbReference>
<evidence type="ECO:0000256" key="21">
    <source>
        <dbReference type="SAM" id="Coils"/>
    </source>
</evidence>
<keyword evidence="6" id="KW-0515">Mutator protein</keyword>
<evidence type="ECO:0000256" key="9">
    <source>
        <dbReference type="ARBA" id="ARBA00022695"/>
    </source>
</evidence>
<feature type="domain" description="UmuC" evidence="23">
    <location>
        <begin position="146"/>
        <end position="386"/>
    </location>
</feature>
<dbReference type="GO" id="GO:0008270">
    <property type="term" value="F:zinc ion binding"/>
    <property type="evidence" value="ECO:0007669"/>
    <property type="project" value="UniProtKB-KW"/>
</dbReference>
<dbReference type="Gene3D" id="1.10.150.810">
    <property type="match status" value="2"/>
</dbReference>
<keyword evidence="13" id="KW-0863">Zinc-finger</keyword>
<dbReference type="Gene3D" id="3.40.1170.60">
    <property type="match status" value="1"/>
</dbReference>
<feature type="compositionally biased region" description="Basic and acidic residues" evidence="22">
    <location>
        <begin position="637"/>
        <end position="646"/>
    </location>
</feature>
<keyword evidence="9" id="KW-0548">Nucleotidyltransferase</keyword>
<evidence type="ECO:0000256" key="8">
    <source>
        <dbReference type="ARBA" id="ARBA00022679"/>
    </source>
</evidence>
<evidence type="ECO:0000256" key="1">
    <source>
        <dbReference type="ARBA" id="ARBA00001946"/>
    </source>
</evidence>
<feature type="region of interest" description="Disordered" evidence="22">
    <location>
        <begin position="596"/>
        <end position="648"/>
    </location>
</feature>
<dbReference type="SUPFAM" id="SSF100879">
    <property type="entry name" value="Lesion bypass DNA polymerase (Y-family), little finger domain"/>
    <property type="match status" value="1"/>
</dbReference>
<dbReference type="InterPro" id="IPR043128">
    <property type="entry name" value="Rev_trsase/Diguanyl_cyclase"/>
</dbReference>
<comment type="similarity">
    <text evidence="3">Belongs to the DNA polymerase type-Y family.</text>
</comment>
<dbReference type="InterPro" id="IPR050116">
    <property type="entry name" value="DNA_polymerase-Y"/>
</dbReference>
<evidence type="ECO:0000256" key="19">
    <source>
        <dbReference type="ARBA" id="ARBA00023242"/>
    </source>
</evidence>
<keyword evidence="7" id="KW-0237">DNA synthesis</keyword>
<organism evidence="24 25">
    <name type="scientific">Electrophorus voltai</name>
    <dbReference type="NCBI Taxonomy" id="2609070"/>
    <lineage>
        <taxon>Eukaryota</taxon>
        <taxon>Metazoa</taxon>
        <taxon>Chordata</taxon>
        <taxon>Craniata</taxon>
        <taxon>Vertebrata</taxon>
        <taxon>Euteleostomi</taxon>
        <taxon>Actinopterygii</taxon>
        <taxon>Neopterygii</taxon>
        <taxon>Teleostei</taxon>
        <taxon>Ostariophysi</taxon>
        <taxon>Gymnotiformes</taxon>
        <taxon>Gymnotoidei</taxon>
        <taxon>Gymnotidae</taxon>
        <taxon>Electrophorus</taxon>
    </lineage>
</organism>
<keyword evidence="10" id="KW-0235">DNA replication</keyword>
<comment type="cofactor">
    <cofactor evidence="1">
        <name>Mg(2+)</name>
        <dbReference type="ChEBI" id="CHEBI:18420"/>
    </cofactor>
</comment>
<comment type="subcellular location">
    <subcellularLocation>
        <location evidence="2">Nucleus</location>
    </subcellularLocation>
</comment>
<keyword evidence="18" id="KW-0234">DNA repair</keyword>
<evidence type="ECO:0000256" key="7">
    <source>
        <dbReference type="ARBA" id="ARBA00022634"/>
    </source>
</evidence>
<dbReference type="InterPro" id="IPR024728">
    <property type="entry name" value="PolY_HhH_motif"/>
</dbReference>
<dbReference type="InterPro" id="IPR022880">
    <property type="entry name" value="DNApol_IV"/>
</dbReference>
<evidence type="ECO:0000256" key="11">
    <source>
        <dbReference type="ARBA" id="ARBA00022723"/>
    </source>
</evidence>
<dbReference type="GO" id="GO:0006281">
    <property type="term" value="P:DNA repair"/>
    <property type="evidence" value="ECO:0007669"/>
    <property type="project" value="UniProtKB-KW"/>
</dbReference>
<feature type="region of interest" description="Disordered" evidence="22">
    <location>
        <begin position="265"/>
        <end position="284"/>
    </location>
</feature>
<dbReference type="Pfam" id="PF11798">
    <property type="entry name" value="IMS_HHH"/>
    <property type="match status" value="1"/>
</dbReference>
<evidence type="ECO:0000256" key="13">
    <source>
        <dbReference type="ARBA" id="ARBA00022771"/>
    </source>
</evidence>
<comment type="catalytic activity">
    <reaction evidence="20">
        <text>DNA(n) + a 2'-deoxyribonucleoside 5'-triphosphate = DNA(n+1) + diphosphate</text>
        <dbReference type="Rhea" id="RHEA:22508"/>
        <dbReference type="Rhea" id="RHEA-COMP:17339"/>
        <dbReference type="Rhea" id="RHEA-COMP:17340"/>
        <dbReference type="ChEBI" id="CHEBI:33019"/>
        <dbReference type="ChEBI" id="CHEBI:61560"/>
        <dbReference type="ChEBI" id="CHEBI:173112"/>
        <dbReference type="EC" id="2.7.7.7"/>
    </reaction>
</comment>
<dbReference type="SUPFAM" id="SSF56672">
    <property type="entry name" value="DNA/RNA polymerases"/>
    <property type="match status" value="1"/>
</dbReference>
<keyword evidence="14" id="KW-0862">Zinc</keyword>
<protein>
    <recommendedName>
        <fullName evidence="5">DNA polymerase kappa</fullName>
        <ecNumber evidence="4">2.7.7.7</ecNumber>
    </recommendedName>
</protein>
<dbReference type="GO" id="GO:0003684">
    <property type="term" value="F:damaged DNA binding"/>
    <property type="evidence" value="ECO:0007669"/>
    <property type="project" value="InterPro"/>
</dbReference>
<evidence type="ECO:0000256" key="6">
    <source>
        <dbReference type="ARBA" id="ARBA00022457"/>
    </source>
</evidence>
<dbReference type="InterPro" id="IPR006642">
    <property type="entry name" value="Rad18_UBZ4"/>
</dbReference>
<feature type="compositionally biased region" description="Low complexity" evidence="22">
    <location>
        <begin position="723"/>
        <end position="737"/>
    </location>
</feature>
<dbReference type="InterPro" id="IPR017961">
    <property type="entry name" value="DNA_pol_Y-fam_little_finger"/>
</dbReference>
<comment type="caution">
    <text evidence="24">The sequence shown here is derived from an EMBL/GenBank/DDBJ whole genome shotgun (WGS) entry which is preliminary data.</text>
</comment>
<feature type="compositionally biased region" description="Low complexity" evidence="22">
    <location>
        <begin position="297"/>
        <end position="307"/>
    </location>
</feature>
<dbReference type="SMART" id="SM00734">
    <property type="entry name" value="ZnF_Rad18"/>
    <property type="match status" value="2"/>
</dbReference>
<dbReference type="FunFam" id="1.10.150.810:FF:000003">
    <property type="entry name" value="DNA polymerase kappa subunit"/>
    <property type="match status" value="1"/>
</dbReference>
<accession>A0AAD9DRD2</accession>
<dbReference type="EMBL" id="JAROKS010000019">
    <property type="protein sequence ID" value="KAK1792345.1"/>
    <property type="molecule type" value="Genomic_DNA"/>
</dbReference>
<feature type="compositionally biased region" description="Polar residues" evidence="22">
    <location>
        <begin position="700"/>
        <end position="722"/>
    </location>
</feature>
<reference evidence="24" key="1">
    <citation type="submission" date="2023-03" db="EMBL/GenBank/DDBJ databases">
        <title>Electrophorus voltai genome.</title>
        <authorList>
            <person name="Bian C."/>
        </authorList>
    </citation>
    <scope>NUCLEOTIDE SEQUENCE</scope>
    <source>
        <strain evidence="24">CB-2022</strain>
        <tissue evidence="24">Muscle</tissue>
    </source>
</reference>
<dbReference type="GO" id="GO:0005634">
    <property type="term" value="C:nucleus"/>
    <property type="evidence" value="ECO:0007669"/>
    <property type="project" value="UniProtKB-SubCell"/>
</dbReference>
<gene>
    <name evidence="24" type="ORF">P4O66_012300</name>
</gene>
<evidence type="ECO:0000256" key="12">
    <source>
        <dbReference type="ARBA" id="ARBA00022763"/>
    </source>
</evidence>
<keyword evidence="16" id="KW-0239">DNA-directed DNA polymerase</keyword>
<feature type="compositionally biased region" description="Polar residues" evidence="22">
    <location>
        <begin position="815"/>
        <end position="829"/>
    </location>
</feature>